<reference evidence="1 2" key="2">
    <citation type="submission" date="2018-11" db="EMBL/GenBank/DDBJ databases">
        <authorList>
            <consortium name="Pathogen Informatics"/>
        </authorList>
    </citation>
    <scope>NUCLEOTIDE SEQUENCE [LARGE SCALE GENOMIC DNA]</scope>
</reference>
<evidence type="ECO:0000313" key="1">
    <source>
        <dbReference type="EMBL" id="VDP14502.1"/>
    </source>
</evidence>
<sequence length="85" mass="9124">SVGRSIANVVFSETRQIRPAPGGQLPLPPSKPFSPVPMLCDGHRELGCRTSIEAFAAAVERMFALVRPSVSKQANIASSRNGKDY</sequence>
<evidence type="ECO:0000313" key="2">
    <source>
        <dbReference type="Proteomes" id="UP000270296"/>
    </source>
</evidence>
<protein>
    <submittedName>
        <fullName evidence="3">LysR family transcriptional regulator</fullName>
    </submittedName>
</protein>
<dbReference type="EMBL" id="UZAM01011001">
    <property type="protein sequence ID" value="VDP14502.1"/>
    <property type="molecule type" value="Genomic_DNA"/>
</dbReference>
<reference evidence="3" key="1">
    <citation type="submission" date="2016-06" db="UniProtKB">
        <authorList>
            <consortium name="WormBaseParasite"/>
        </authorList>
    </citation>
    <scope>IDENTIFICATION</scope>
</reference>
<name>A0A183IW56_9BILA</name>
<organism evidence="3">
    <name type="scientific">Soboliphyme baturini</name>
    <dbReference type="NCBI Taxonomy" id="241478"/>
    <lineage>
        <taxon>Eukaryota</taxon>
        <taxon>Metazoa</taxon>
        <taxon>Ecdysozoa</taxon>
        <taxon>Nematoda</taxon>
        <taxon>Enoplea</taxon>
        <taxon>Dorylaimia</taxon>
        <taxon>Dioctophymatida</taxon>
        <taxon>Dioctophymatoidea</taxon>
        <taxon>Soboliphymatidae</taxon>
        <taxon>Soboliphyme</taxon>
    </lineage>
</organism>
<evidence type="ECO:0000313" key="3">
    <source>
        <dbReference type="WBParaSite" id="SBAD_0000814601-mRNA-1"/>
    </source>
</evidence>
<dbReference type="WBParaSite" id="SBAD_0000814601-mRNA-1">
    <property type="protein sequence ID" value="SBAD_0000814601-mRNA-1"/>
    <property type="gene ID" value="SBAD_0000814601"/>
</dbReference>
<proteinExistence type="predicted"/>
<accession>A0A183IW56</accession>
<keyword evidence="2" id="KW-1185">Reference proteome</keyword>
<gene>
    <name evidence="1" type="ORF">SBAD_LOCUS7853</name>
</gene>
<dbReference type="AlphaFoldDB" id="A0A183IW56"/>
<dbReference type="Proteomes" id="UP000270296">
    <property type="component" value="Unassembled WGS sequence"/>
</dbReference>